<reference evidence="1" key="1">
    <citation type="journal article" date="2023" name="Mol. Biol. Evol.">
        <title>Third-Generation Sequencing Reveals the Adaptive Role of the Epigenome in Three Deep-Sea Polychaetes.</title>
        <authorList>
            <person name="Perez M."/>
            <person name="Aroh O."/>
            <person name="Sun Y."/>
            <person name="Lan Y."/>
            <person name="Juniper S.K."/>
            <person name="Young C.R."/>
            <person name="Angers B."/>
            <person name="Qian P.Y."/>
        </authorList>
    </citation>
    <scope>NUCLEOTIDE SEQUENCE</scope>
    <source>
        <strain evidence="1">P08H-3</strain>
    </source>
</reference>
<name>A0AAD9JH98_9ANNE</name>
<comment type="caution">
    <text evidence="1">The sequence shown here is derived from an EMBL/GenBank/DDBJ whole genome shotgun (WGS) entry which is preliminary data.</text>
</comment>
<protein>
    <submittedName>
        <fullName evidence="1">Uncharacterized protein</fullName>
    </submittedName>
</protein>
<accession>A0AAD9JH98</accession>
<dbReference type="Proteomes" id="UP001208570">
    <property type="component" value="Unassembled WGS sequence"/>
</dbReference>
<dbReference type="EMBL" id="JAODUP010000313">
    <property type="protein sequence ID" value="KAK2152954.1"/>
    <property type="molecule type" value="Genomic_DNA"/>
</dbReference>
<dbReference type="AlphaFoldDB" id="A0AAD9JH98"/>
<proteinExistence type="predicted"/>
<gene>
    <name evidence="1" type="ORF">LSH36_313g00009</name>
</gene>
<sequence>MSEVMTKWERRAEIRADTFIEGVVSKQETRPICLAPDSDVSRTVLKVGSGPLIDDGVICRCVDEANTLQWNEARDRALTWYHHERTDWLVQYQFCTTKSRKRPCLLEDDVAVVVRSPKDSWDPKLDYWRCSCQNEIYHMDSWMIHDDSKQDKQFWEYRYTCDKLTCDTGEPCVRHYMDRAASHTVGFRFLCTCPEGHYCPPSKGGKPQAYEADGHDKDIGPYIFGYCIPVPGWDRQPWTQ</sequence>
<keyword evidence="2" id="KW-1185">Reference proteome</keyword>
<evidence type="ECO:0000313" key="2">
    <source>
        <dbReference type="Proteomes" id="UP001208570"/>
    </source>
</evidence>
<organism evidence="1 2">
    <name type="scientific">Paralvinella palmiformis</name>
    <dbReference type="NCBI Taxonomy" id="53620"/>
    <lineage>
        <taxon>Eukaryota</taxon>
        <taxon>Metazoa</taxon>
        <taxon>Spiralia</taxon>
        <taxon>Lophotrochozoa</taxon>
        <taxon>Annelida</taxon>
        <taxon>Polychaeta</taxon>
        <taxon>Sedentaria</taxon>
        <taxon>Canalipalpata</taxon>
        <taxon>Terebellida</taxon>
        <taxon>Terebelliformia</taxon>
        <taxon>Alvinellidae</taxon>
        <taxon>Paralvinella</taxon>
    </lineage>
</organism>
<evidence type="ECO:0000313" key="1">
    <source>
        <dbReference type="EMBL" id="KAK2152954.1"/>
    </source>
</evidence>
<dbReference type="Gene3D" id="2.20.20.160">
    <property type="match status" value="1"/>
</dbReference>